<reference evidence="1 2" key="1">
    <citation type="journal article" date="2022" name="DNA Res.">
        <title>Chromosomal-level genome assembly of the orchid tree Bauhinia variegata (Leguminosae; Cercidoideae) supports the allotetraploid origin hypothesis of Bauhinia.</title>
        <authorList>
            <person name="Zhong Y."/>
            <person name="Chen Y."/>
            <person name="Zheng D."/>
            <person name="Pang J."/>
            <person name="Liu Y."/>
            <person name="Luo S."/>
            <person name="Meng S."/>
            <person name="Qian L."/>
            <person name="Wei D."/>
            <person name="Dai S."/>
            <person name="Zhou R."/>
        </authorList>
    </citation>
    <scope>NUCLEOTIDE SEQUENCE [LARGE SCALE GENOMIC DNA]</scope>
    <source>
        <strain evidence="1">BV-YZ2020</strain>
    </source>
</reference>
<gene>
    <name evidence="1" type="ORF">L6164_003230</name>
</gene>
<accession>A0ACB9Q192</accession>
<dbReference type="Proteomes" id="UP000828941">
    <property type="component" value="Chromosome 2"/>
</dbReference>
<sequence length="1315" mass="150276">MLEFFSEIATKTIECIFAFIWKHLCYVLFYKKNVNNLKDQVKDLEGQRERIQHWVDAETRNGKTIFDDVPKWLGEVEMVTQETEQLQGNADHASVGCCPNLRLRHQLGRKAEFEAKNVVDLKIKGEQFTNVAYDPPSEPDFTTYTRGIQNFESRNSIMNDIMHAVTTPDVSMVGVYGLGGVGKTTLMYQVAEKAKLDKCFDAVVWASVTQAPDIISIQGEIADQLDLKLEKETSFGRALCLRKRIKNEKTVLIILDDIWKRFDMNEVGIPLGDHRGCKVLMTSRSQDVLQEMECQRDFRLEPLDESETWRLFQVMAGDVIEDIAIQVANQCKGLPVLILAVSRALKGKGIHAWKDALHRLRRVDNEDLRDIYHSALELSYNGLDGNDVKKLFLLCGVLGPSAPISALLKYGIGLGIFKDVNTVENAGNRLHSMIDKLMASCLLLEDGKSSRLIKMHDNVCEVAVSIALKDERVFAIRCSELTEWPSERYTMIILRLCRIHKLPNELDNPELKLLYLNNGSNHFLKIPNSFFEGLTNLEVLDLTCMNIPSLPLSMSSLTKLKTLLMDRCTLGDMVALAALKNIEILSLWKSSITKLPTEIGQLTRLRMLDLNSSGIDLIPPNIISRLIKLEKFYAGDTSINWEAENAEQNKNATVTELSQLPHLTALNIQIQDASILPRDDSFFERGLSQLQEIEVSECNLMKDIVFSDDNEMVAFHNLKILKLSSINSKKIWDDSQFLTTCCVQNLTSLIVVGCGNMKYLFLPSMVGSFSKLKLLEIINCRMMEDIVAADEERNNVGVNIAEVQFPKLEKMIINDMENLKAIWHQQFASLRAVEVKNCEKLVRIFPSHMQRKFSSLETIKVTDCSSLKEIFELNANENERESEAETQLRRLTLLQLPNLKQIWSGEVQGILKFQNLEAVCVQGCPKLDYLLPLSIATCLPQLEEIIIRKTPSMKEFVAKIEEYMEGTVNFKFDRLSRFSIWNLLEADRFYAGNFTLHCPSLKILDVFNCPKLELFKTQSTSYPERDHGNLNVSTPQPFFIVEEVIPKLEELTLTGKDALMIQQGQFSVDLNSKLTVLRLLYFRDERTTFPLWILQKLPKLRELYIQFCSFKEILHEGETGQIQITTQLKLFHLVEVHEIQHLCKDGSQLDPVLEVVEDIMLDRCSGLKYLVPSYVTFSYLTKLLVWECNRLMYLFSSSTARSLVKLRRLYIWECESLQEIVKEKEDEILEQDIAFNSLIILELKCLPNLNWFSSSKCALWFPTLYKVVVEKCPKMTTFSVGDTSTPDLRKVEANGRSFWEGNLNATITKMSTYCT</sequence>
<protein>
    <submittedName>
        <fullName evidence="1">Uncharacterized protein</fullName>
    </submittedName>
</protein>
<proteinExistence type="predicted"/>
<evidence type="ECO:0000313" key="1">
    <source>
        <dbReference type="EMBL" id="KAI4354360.1"/>
    </source>
</evidence>
<keyword evidence="2" id="KW-1185">Reference proteome</keyword>
<organism evidence="1 2">
    <name type="scientific">Bauhinia variegata</name>
    <name type="common">Purple orchid tree</name>
    <name type="synonym">Phanera variegata</name>
    <dbReference type="NCBI Taxonomy" id="167791"/>
    <lineage>
        <taxon>Eukaryota</taxon>
        <taxon>Viridiplantae</taxon>
        <taxon>Streptophyta</taxon>
        <taxon>Embryophyta</taxon>
        <taxon>Tracheophyta</taxon>
        <taxon>Spermatophyta</taxon>
        <taxon>Magnoliopsida</taxon>
        <taxon>eudicotyledons</taxon>
        <taxon>Gunneridae</taxon>
        <taxon>Pentapetalae</taxon>
        <taxon>rosids</taxon>
        <taxon>fabids</taxon>
        <taxon>Fabales</taxon>
        <taxon>Fabaceae</taxon>
        <taxon>Cercidoideae</taxon>
        <taxon>Cercideae</taxon>
        <taxon>Bauhiniinae</taxon>
        <taxon>Bauhinia</taxon>
    </lineage>
</organism>
<dbReference type="EMBL" id="CM039427">
    <property type="protein sequence ID" value="KAI4354360.1"/>
    <property type="molecule type" value="Genomic_DNA"/>
</dbReference>
<comment type="caution">
    <text evidence="1">The sequence shown here is derived from an EMBL/GenBank/DDBJ whole genome shotgun (WGS) entry which is preliminary data.</text>
</comment>
<evidence type="ECO:0000313" key="2">
    <source>
        <dbReference type="Proteomes" id="UP000828941"/>
    </source>
</evidence>
<name>A0ACB9Q192_BAUVA</name>